<dbReference type="GeneID" id="77008438"/>
<organism evidence="1 3">
    <name type="scientific">Paenibacillus macerans</name>
    <name type="common">Bacillus macerans</name>
    <dbReference type="NCBI Taxonomy" id="44252"/>
    <lineage>
        <taxon>Bacteria</taxon>
        <taxon>Bacillati</taxon>
        <taxon>Bacillota</taxon>
        <taxon>Bacilli</taxon>
        <taxon>Bacillales</taxon>
        <taxon>Paenibacillaceae</taxon>
        <taxon>Paenibacillus</taxon>
    </lineage>
</organism>
<dbReference type="EMBL" id="JMQA01000040">
    <property type="protein sequence ID" value="KFM98441.1"/>
    <property type="molecule type" value="Genomic_DNA"/>
</dbReference>
<gene>
    <name evidence="1" type="ORF">DJ90_4352</name>
    <name evidence="2" type="ORF">GNQ08_24070</name>
</gene>
<dbReference type="RefSeq" id="WP_036624339.1">
    <property type="nucleotide sequence ID" value="NZ_BGML01000001.1"/>
</dbReference>
<evidence type="ECO:0000313" key="1">
    <source>
        <dbReference type="EMBL" id="KFM98441.1"/>
    </source>
</evidence>
<dbReference type="PATRIC" id="fig|44252.3.peg.4919"/>
<evidence type="ECO:0000313" key="2">
    <source>
        <dbReference type="EMBL" id="MUG25449.1"/>
    </source>
</evidence>
<dbReference type="Pfam" id="PF10842">
    <property type="entry name" value="DUF2642"/>
    <property type="match status" value="1"/>
</dbReference>
<evidence type="ECO:0000313" key="3">
    <source>
        <dbReference type="Proteomes" id="UP000029278"/>
    </source>
</evidence>
<dbReference type="EMBL" id="WNZZ01000025">
    <property type="protein sequence ID" value="MUG25449.1"/>
    <property type="molecule type" value="Genomic_DNA"/>
</dbReference>
<comment type="caution">
    <text evidence="1">The sequence shown here is derived from an EMBL/GenBank/DDBJ whole genome shotgun (WGS) entry which is preliminary data.</text>
</comment>
<reference evidence="1 3" key="1">
    <citation type="submission" date="2014-04" db="EMBL/GenBank/DDBJ databases">
        <authorList>
            <person name="Bishop-Lilly K.A."/>
            <person name="Broomall S.M."/>
            <person name="Chain P.S."/>
            <person name="Chertkov O."/>
            <person name="Coyne S.R."/>
            <person name="Daligault H.E."/>
            <person name="Davenport K.W."/>
            <person name="Erkkila T."/>
            <person name="Frey K.G."/>
            <person name="Gibbons H.S."/>
            <person name="Gu W."/>
            <person name="Jaissle J."/>
            <person name="Johnson S.L."/>
            <person name="Koroleva G.I."/>
            <person name="Ladner J.T."/>
            <person name="Lo C.-C."/>
            <person name="Minogue T.D."/>
            <person name="Munk C."/>
            <person name="Palacios G.F."/>
            <person name="Redden C.L."/>
            <person name="Rosenzweig C.N."/>
            <person name="Scholz M.B."/>
            <person name="Teshima H."/>
            <person name="Xu Y."/>
        </authorList>
    </citation>
    <scope>NUCLEOTIDE SEQUENCE [LARGE SCALE GENOMIC DNA]</scope>
    <source>
        <strain evidence="1 3">8244</strain>
    </source>
</reference>
<dbReference type="HOGENOM" id="CLU_2233835_0_0_9"/>
<protein>
    <submittedName>
        <fullName evidence="2">DUF2642 domain-containing protein</fullName>
    </submittedName>
</protein>
<accession>A0A090YJQ5</accession>
<dbReference type="Proteomes" id="UP000029278">
    <property type="component" value="Unassembled WGS sequence"/>
</dbReference>
<dbReference type="AlphaFoldDB" id="A0A090YJQ5"/>
<dbReference type="OrthoDB" id="2623440at2"/>
<reference evidence="2 4" key="2">
    <citation type="submission" date="2019-11" db="EMBL/GenBank/DDBJ databases">
        <title>Draft genome sequences of five Paenibacillus species of dairy origin.</title>
        <authorList>
            <person name="Olajide A.M."/>
            <person name="Chen S."/>
            <person name="Lapointe G."/>
        </authorList>
    </citation>
    <scope>NUCLEOTIDE SEQUENCE [LARGE SCALE GENOMIC DNA]</scope>
    <source>
        <strain evidence="2 4">3CT49</strain>
    </source>
</reference>
<dbReference type="Proteomes" id="UP000442469">
    <property type="component" value="Unassembled WGS sequence"/>
</dbReference>
<name>A0A090YJQ5_PAEMA</name>
<keyword evidence="3" id="KW-1185">Reference proteome</keyword>
<proteinExistence type="predicted"/>
<dbReference type="STRING" id="44252.DJ90_4352"/>
<dbReference type="InterPro" id="IPR020139">
    <property type="entry name" value="DUF2642"/>
</dbReference>
<evidence type="ECO:0000313" key="4">
    <source>
        <dbReference type="Proteomes" id="UP000442469"/>
    </source>
</evidence>
<sequence>MSLLRFFLNGPLRRRIRRLQAQLELLTGRVERLEESIAAASFPDPGTQQKLSQSVGQNISIETSNSALRGILISVQSDSLDLSDELGQRVIVPAARITAIRLREN</sequence>